<dbReference type="InParanoid" id="A0A330KZT8"/>
<proteinExistence type="predicted"/>
<protein>
    <submittedName>
        <fullName evidence="1">Uncharacterized protein</fullName>
    </submittedName>
</protein>
<dbReference type="AlphaFoldDB" id="A0A330KZT8"/>
<accession>A0A330KZT8</accession>
<evidence type="ECO:0000313" key="2">
    <source>
        <dbReference type="Proteomes" id="UP000248168"/>
    </source>
</evidence>
<evidence type="ECO:0000313" key="1">
    <source>
        <dbReference type="EMBL" id="SPP63041.1"/>
    </source>
</evidence>
<reference evidence="2" key="1">
    <citation type="submission" date="2018-04" db="EMBL/GenBank/DDBJ databases">
        <authorList>
            <person name="Lucker S."/>
            <person name="Sakoula D."/>
        </authorList>
    </citation>
    <scope>NUCLEOTIDE SEQUENCE [LARGE SCALE GENOMIC DNA]</scope>
</reference>
<organism evidence="1 2">
    <name type="scientific">Nitrospira lenta</name>
    <dbReference type="NCBI Taxonomy" id="1436998"/>
    <lineage>
        <taxon>Bacteria</taxon>
        <taxon>Pseudomonadati</taxon>
        <taxon>Nitrospirota</taxon>
        <taxon>Nitrospiria</taxon>
        <taxon>Nitrospirales</taxon>
        <taxon>Nitrospiraceae</taxon>
        <taxon>Nitrospira</taxon>
    </lineage>
</organism>
<name>A0A330KZT8_9BACT</name>
<sequence>MNPGIGSVLYGHGGSVQSFHLQLDFCDIEKRRLARLGVQDRADFAQAQKCASKFFAFGQFRRVRGGELVVFGSNIAEVSLQRLMHGTRLTIPPWAVVGRG</sequence>
<dbReference type="Proteomes" id="UP000248168">
    <property type="component" value="Unassembled WGS sequence"/>
</dbReference>
<dbReference type="EMBL" id="OUNR01000001">
    <property type="protein sequence ID" value="SPP63041.1"/>
    <property type="molecule type" value="Genomic_DNA"/>
</dbReference>
<keyword evidence="2" id="KW-1185">Reference proteome</keyword>
<gene>
    <name evidence="1" type="ORF">NITLEN_10127</name>
</gene>